<dbReference type="InterPro" id="IPR004839">
    <property type="entry name" value="Aminotransferase_I/II_large"/>
</dbReference>
<dbReference type="Gene3D" id="3.90.1150.10">
    <property type="entry name" value="Aspartate Aminotransferase, domain 1"/>
    <property type="match status" value="1"/>
</dbReference>
<evidence type="ECO:0000313" key="8">
    <source>
        <dbReference type="Proteomes" id="UP000638732"/>
    </source>
</evidence>
<dbReference type="Gene3D" id="3.40.640.10">
    <property type="entry name" value="Type I PLP-dependent aspartate aminotransferase-like (Major domain)"/>
    <property type="match status" value="1"/>
</dbReference>
<dbReference type="Pfam" id="PF00392">
    <property type="entry name" value="GntR"/>
    <property type="match status" value="1"/>
</dbReference>
<evidence type="ECO:0000259" key="6">
    <source>
        <dbReference type="PROSITE" id="PS50949"/>
    </source>
</evidence>
<keyword evidence="8" id="KW-1185">Reference proteome</keyword>
<dbReference type="InterPro" id="IPR000524">
    <property type="entry name" value="Tscrpt_reg_HTH_GntR"/>
</dbReference>
<organism evidence="7 8">
    <name type="scientific">Mucilaginibacter agri</name>
    <dbReference type="NCBI Taxonomy" id="2695265"/>
    <lineage>
        <taxon>Bacteria</taxon>
        <taxon>Pseudomonadati</taxon>
        <taxon>Bacteroidota</taxon>
        <taxon>Sphingobacteriia</taxon>
        <taxon>Sphingobacteriales</taxon>
        <taxon>Sphingobacteriaceae</taxon>
        <taxon>Mucilaginibacter</taxon>
    </lineage>
</organism>
<keyword evidence="2" id="KW-0663">Pyridoxal phosphate</keyword>
<evidence type="ECO:0000256" key="1">
    <source>
        <dbReference type="ARBA" id="ARBA00005384"/>
    </source>
</evidence>
<dbReference type="SUPFAM" id="SSF53383">
    <property type="entry name" value="PLP-dependent transferases"/>
    <property type="match status" value="1"/>
</dbReference>
<dbReference type="Proteomes" id="UP000638732">
    <property type="component" value="Unassembled WGS sequence"/>
</dbReference>
<evidence type="ECO:0000256" key="3">
    <source>
        <dbReference type="ARBA" id="ARBA00023015"/>
    </source>
</evidence>
<dbReference type="EMBL" id="WWEO01000044">
    <property type="protein sequence ID" value="NCD71519.1"/>
    <property type="molecule type" value="Genomic_DNA"/>
</dbReference>
<keyword evidence="4" id="KW-0238">DNA-binding</keyword>
<comment type="similarity">
    <text evidence="1">In the C-terminal section; belongs to the class-I pyridoxal-phosphate-dependent aminotransferase family.</text>
</comment>
<protein>
    <submittedName>
        <fullName evidence="7">Aminotransferase class I/II-fold pyridoxal phosphate-dependent enzyme</fullName>
    </submittedName>
</protein>
<dbReference type="InterPro" id="IPR015421">
    <property type="entry name" value="PyrdxlP-dep_Trfase_major"/>
</dbReference>
<evidence type="ECO:0000256" key="4">
    <source>
        <dbReference type="ARBA" id="ARBA00023125"/>
    </source>
</evidence>
<gene>
    <name evidence="7" type="ORF">GSY63_19280</name>
</gene>
<dbReference type="InterPro" id="IPR015424">
    <property type="entry name" value="PyrdxlP-dep_Trfase"/>
</dbReference>
<dbReference type="GO" id="GO:0030170">
    <property type="term" value="F:pyridoxal phosphate binding"/>
    <property type="evidence" value="ECO:0007669"/>
    <property type="project" value="InterPro"/>
</dbReference>
<dbReference type="SUPFAM" id="SSF46785">
    <property type="entry name" value="Winged helix' DNA-binding domain"/>
    <property type="match status" value="1"/>
</dbReference>
<feature type="domain" description="HTH gntR-type" evidence="6">
    <location>
        <begin position="10"/>
        <end position="78"/>
    </location>
</feature>
<reference evidence="7" key="2">
    <citation type="submission" date="2020-10" db="EMBL/GenBank/DDBJ databases">
        <title>Mucilaginibacter sp. nov., isolated from soil.</title>
        <authorList>
            <person name="Jeon C.O."/>
        </authorList>
    </citation>
    <scope>NUCLEOTIDE SEQUENCE</scope>
    <source>
        <strain evidence="7">R11</strain>
    </source>
</reference>
<dbReference type="InterPro" id="IPR015422">
    <property type="entry name" value="PyrdxlP-dep_Trfase_small"/>
</dbReference>
<comment type="caution">
    <text evidence="7">The sequence shown here is derived from an EMBL/GenBank/DDBJ whole genome shotgun (WGS) entry which is preliminary data.</text>
</comment>
<accession>A0A965ZKC5</accession>
<dbReference type="InterPro" id="IPR051446">
    <property type="entry name" value="HTH_trans_reg/aminotransferase"/>
</dbReference>
<dbReference type="GO" id="GO:0008483">
    <property type="term" value="F:transaminase activity"/>
    <property type="evidence" value="ECO:0007669"/>
    <property type="project" value="UniProtKB-KW"/>
</dbReference>
<dbReference type="CDD" id="cd07377">
    <property type="entry name" value="WHTH_GntR"/>
    <property type="match status" value="1"/>
</dbReference>
<dbReference type="GO" id="GO:0003700">
    <property type="term" value="F:DNA-binding transcription factor activity"/>
    <property type="evidence" value="ECO:0007669"/>
    <property type="project" value="InterPro"/>
</dbReference>
<dbReference type="PANTHER" id="PTHR46577">
    <property type="entry name" value="HTH-TYPE TRANSCRIPTIONAL REGULATORY PROTEIN GABR"/>
    <property type="match status" value="1"/>
</dbReference>
<dbReference type="InterPro" id="IPR036390">
    <property type="entry name" value="WH_DNA-bd_sf"/>
</dbReference>
<dbReference type="RefSeq" id="WP_166587468.1">
    <property type="nucleotide sequence ID" value="NZ_WWEO01000044.1"/>
</dbReference>
<dbReference type="PANTHER" id="PTHR46577:SF2">
    <property type="entry name" value="TRANSCRIPTIONAL REGULATORY PROTEIN"/>
    <property type="match status" value="1"/>
</dbReference>
<dbReference type="Gene3D" id="1.10.10.10">
    <property type="entry name" value="Winged helix-like DNA-binding domain superfamily/Winged helix DNA-binding domain"/>
    <property type="match status" value="1"/>
</dbReference>
<evidence type="ECO:0000313" key="7">
    <source>
        <dbReference type="EMBL" id="NCD71519.1"/>
    </source>
</evidence>
<keyword evidence="5" id="KW-0804">Transcription</keyword>
<dbReference type="GO" id="GO:0003677">
    <property type="term" value="F:DNA binding"/>
    <property type="evidence" value="ECO:0007669"/>
    <property type="project" value="UniProtKB-KW"/>
</dbReference>
<keyword evidence="7" id="KW-0032">Aminotransferase</keyword>
<dbReference type="Pfam" id="PF00155">
    <property type="entry name" value="Aminotran_1_2"/>
    <property type="match status" value="1"/>
</dbReference>
<reference evidence="7" key="1">
    <citation type="submission" date="2020-01" db="EMBL/GenBank/DDBJ databases">
        <authorList>
            <person name="Seo Y.L."/>
        </authorList>
    </citation>
    <scope>NUCLEOTIDE SEQUENCE</scope>
    <source>
        <strain evidence="7">R11</strain>
    </source>
</reference>
<dbReference type="AlphaFoldDB" id="A0A965ZKC5"/>
<dbReference type="CDD" id="cd00609">
    <property type="entry name" value="AAT_like"/>
    <property type="match status" value="1"/>
</dbReference>
<dbReference type="SMART" id="SM00345">
    <property type="entry name" value="HTH_GNTR"/>
    <property type="match status" value="1"/>
</dbReference>
<keyword evidence="3" id="KW-0805">Transcription regulation</keyword>
<evidence type="ECO:0000256" key="2">
    <source>
        <dbReference type="ARBA" id="ARBA00022898"/>
    </source>
</evidence>
<keyword evidence="7" id="KW-0808">Transferase</keyword>
<dbReference type="InterPro" id="IPR036388">
    <property type="entry name" value="WH-like_DNA-bd_sf"/>
</dbReference>
<evidence type="ECO:0000256" key="5">
    <source>
        <dbReference type="ARBA" id="ARBA00023163"/>
    </source>
</evidence>
<name>A0A965ZKC5_9SPHI</name>
<proteinExistence type="inferred from homology"/>
<sequence length="483" mass="54123">METTTDIASDFLYLRIAKNFEDQILKNVLRIGDKLPSLRSICRQYEVSQTTAMQAYYHLESKSLIESRPQSGYYVSNSPKRFPMVPQTSKPGHLDNNNLEDIITTVHNHRQENSKIINLSLSAPAPELLPLAKLNKSMINAMRQLPANGTSYEHVQGSERLRRQIARWSHNMEAGLTDGDIVTTAGCINAVAYALTALTQPGDSIIVESPVYFGILRMAKSVGLRVIELPTNPQTGIELEAVKKTLETHKIKLCILVSNFSNPLGSCMPEEHKREMVNLIQKHNIPLIEDDLYGDVYFGANRPKSCKTFDQSGLVLWCGSVSKTLAPGYRVGWIAPGQFKDLVIKQKLYNTVSSATLTQEAVAGFLETGRYENHLRKLRQALHGNSLKFSRAISDYFPESTKVSRPQGGFVLWVEMDKRINTLDLYEKAIRNNISIAPGLMFTLQKQFTNCIRLSFGITWNEEVERSLKILGAIAKSYLPSGA</sequence>
<dbReference type="PROSITE" id="PS50949">
    <property type="entry name" value="HTH_GNTR"/>
    <property type="match status" value="1"/>
</dbReference>